<dbReference type="Proteomes" id="UP000747399">
    <property type="component" value="Unassembled WGS sequence"/>
</dbReference>
<proteinExistence type="predicted"/>
<organism evidence="1 2">
    <name type="scientific">Volvox africanus</name>
    <dbReference type="NCBI Taxonomy" id="51714"/>
    <lineage>
        <taxon>Eukaryota</taxon>
        <taxon>Viridiplantae</taxon>
        <taxon>Chlorophyta</taxon>
        <taxon>core chlorophytes</taxon>
        <taxon>Chlorophyceae</taxon>
        <taxon>CS clade</taxon>
        <taxon>Chlamydomonadales</taxon>
        <taxon>Volvocaceae</taxon>
        <taxon>Volvox</taxon>
    </lineage>
</organism>
<dbReference type="AlphaFoldDB" id="A0A8J4FBN5"/>
<dbReference type="EMBL" id="BNCO01000073">
    <property type="protein sequence ID" value="GIL65183.1"/>
    <property type="molecule type" value="Genomic_DNA"/>
</dbReference>
<keyword evidence="2" id="KW-1185">Reference proteome</keyword>
<sequence length="134" mass="15478">MSRKRMKMRIQRHGAARHYEAGPTDMRMMVRGHLADMLLCNNRQPAEVVLEWVATAYLASASISAWSTYDTEDTTPYSSVPSRFFVTTSFCCWFAAYERHGHGYTRKFVKIIFHMALYICEFKLRDHITAGVGD</sequence>
<comment type="caution">
    <text evidence="1">The sequence shown here is derived from an EMBL/GenBank/DDBJ whole genome shotgun (WGS) entry which is preliminary data.</text>
</comment>
<evidence type="ECO:0000313" key="2">
    <source>
        <dbReference type="Proteomes" id="UP000747399"/>
    </source>
</evidence>
<protein>
    <submittedName>
        <fullName evidence="1">Uncharacterized protein</fullName>
    </submittedName>
</protein>
<accession>A0A8J4FBN5</accession>
<name>A0A8J4FBN5_9CHLO</name>
<gene>
    <name evidence="1" type="ORF">Vafri_18983</name>
</gene>
<evidence type="ECO:0000313" key="1">
    <source>
        <dbReference type="EMBL" id="GIL65183.1"/>
    </source>
</evidence>
<reference evidence="1" key="1">
    <citation type="journal article" date="2021" name="Proc. Natl. Acad. Sci. U.S.A.">
        <title>Three genomes in the algal genus Volvox reveal the fate of a haploid sex-determining region after a transition to homothallism.</title>
        <authorList>
            <person name="Yamamoto K."/>
            <person name="Hamaji T."/>
            <person name="Kawai-Toyooka H."/>
            <person name="Matsuzaki R."/>
            <person name="Takahashi F."/>
            <person name="Nishimura Y."/>
            <person name="Kawachi M."/>
            <person name="Noguchi H."/>
            <person name="Minakuchi Y."/>
            <person name="Umen J.G."/>
            <person name="Toyoda A."/>
            <person name="Nozaki H."/>
        </authorList>
    </citation>
    <scope>NUCLEOTIDE SEQUENCE</scope>
    <source>
        <strain evidence="1">NIES-3780</strain>
    </source>
</reference>